<dbReference type="EMBL" id="BARS01005585">
    <property type="protein sequence ID" value="GAF75668.1"/>
    <property type="molecule type" value="Genomic_DNA"/>
</dbReference>
<organism evidence="1">
    <name type="scientific">marine sediment metagenome</name>
    <dbReference type="NCBI Taxonomy" id="412755"/>
    <lineage>
        <taxon>unclassified sequences</taxon>
        <taxon>metagenomes</taxon>
        <taxon>ecological metagenomes</taxon>
    </lineage>
</organism>
<evidence type="ECO:0008006" key="2">
    <source>
        <dbReference type="Google" id="ProtNLM"/>
    </source>
</evidence>
<accession>X0S3M2</accession>
<name>X0S3M2_9ZZZZ</name>
<comment type="caution">
    <text evidence="1">The sequence shown here is derived from an EMBL/GenBank/DDBJ whole genome shotgun (WGS) entry which is preliminary data.</text>
</comment>
<feature type="non-terminal residue" evidence="1">
    <location>
        <position position="275"/>
    </location>
</feature>
<gene>
    <name evidence="1" type="ORF">S01H1_10961</name>
</gene>
<proteinExistence type="predicted"/>
<reference evidence="1" key="1">
    <citation type="journal article" date="2014" name="Front. Microbiol.">
        <title>High frequency of phylogenetically diverse reductive dehalogenase-homologous genes in deep subseafloor sedimentary metagenomes.</title>
        <authorList>
            <person name="Kawai M."/>
            <person name="Futagami T."/>
            <person name="Toyoda A."/>
            <person name="Takaki Y."/>
            <person name="Nishi S."/>
            <person name="Hori S."/>
            <person name="Arai W."/>
            <person name="Tsubouchi T."/>
            <person name="Morono Y."/>
            <person name="Uchiyama I."/>
            <person name="Ito T."/>
            <person name="Fujiyama A."/>
            <person name="Inagaki F."/>
            <person name="Takami H."/>
        </authorList>
    </citation>
    <scope>NUCLEOTIDE SEQUENCE</scope>
    <source>
        <strain evidence="1">Expedition CK06-06</strain>
    </source>
</reference>
<sequence length="275" mass="31266">MRKTRILLALFSVIVLFQGFDAQAQEARARYETMEMIRKEKFDLVLPGAMRDNNIDMWIHVMMEGINDPLALDLGVSGNISVTDTLCFAIFTDRGGDRIERAVLGGGRGSRELYDLFGAERDLQDFVSERDPKRIAVNMSDWLPASNGLTHTGYLRLVRLLGDKYASRLVSAENLITDFRVRRVQAEIIAFAKIAEIQRQLMEEAYRRIVPGVTTREELGWWVQEQLLSKGLITLPRGPSAPGGSRGNVYQRGDFLSWDWGIRYLNFGTDFKRKG</sequence>
<protein>
    <recommendedName>
        <fullName evidence="2">Peptidase M24 domain-containing protein</fullName>
    </recommendedName>
</protein>
<dbReference type="AlphaFoldDB" id="X0S3M2"/>
<evidence type="ECO:0000313" key="1">
    <source>
        <dbReference type="EMBL" id="GAF75668.1"/>
    </source>
</evidence>